<dbReference type="InterPro" id="IPR001647">
    <property type="entry name" value="HTH_TetR"/>
</dbReference>
<dbReference type="InterPro" id="IPR050109">
    <property type="entry name" value="HTH-type_TetR-like_transc_reg"/>
</dbReference>
<dbReference type="InterPro" id="IPR009057">
    <property type="entry name" value="Homeodomain-like_sf"/>
</dbReference>
<sequence length="208" mass="22554">MSADRPAVKRRMSAADRRAQLLDVTRDIVAAEGFVAVSIDRVARAADVTRAVVYQQFTDLPGLVAALLERERAIALAGVDSVDRPAPDGDVDAVGRGILAYLHAAPASWRIILRPPDGAPPELREQIELGRAYARRVGARHLSRFAGVGVDPDGPTERILLAAMEELARLHLEDPSAHPDELVLRYLRSLVSWAAAVERGCEPVMKSS</sequence>
<protein>
    <submittedName>
        <fullName evidence="4">TetR family transcriptional regulator</fullName>
    </submittedName>
</protein>
<evidence type="ECO:0000256" key="2">
    <source>
        <dbReference type="PROSITE-ProRule" id="PRU00335"/>
    </source>
</evidence>
<evidence type="ECO:0000259" key="3">
    <source>
        <dbReference type="PROSITE" id="PS50977"/>
    </source>
</evidence>
<accession>A0A370H592</accession>
<evidence type="ECO:0000256" key="1">
    <source>
        <dbReference type="ARBA" id="ARBA00023125"/>
    </source>
</evidence>
<gene>
    <name evidence="4" type="ORF">DFR68_10426</name>
</gene>
<evidence type="ECO:0000313" key="4">
    <source>
        <dbReference type="EMBL" id="RDI51543.1"/>
    </source>
</evidence>
<dbReference type="Pfam" id="PF00440">
    <property type="entry name" value="TetR_N"/>
    <property type="match status" value="1"/>
</dbReference>
<dbReference type="GO" id="GO:0003700">
    <property type="term" value="F:DNA-binding transcription factor activity"/>
    <property type="evidence" value="ECO:0007669"/>
    <property type="project" value="TreeGrafter"/>
</dbReference>
<dbReference type="STRING" id="1210089.GCA_001613165_01063"/>
<dbReference type="SUPFAM" id="SSF46689">
    <property type="entry name" value="Homeodomain-like"/>
    <property type="match status" value="1"/>
</dbReference>
<reference evidence="4 5" key="1">
    <citation type="submission" date="2018-07" db="EMBL/GenBank/DDBJ databases">
        <title>Genomic Encyclopedia of Type Strains, Phase IV (KMG-IV): sequencing the most valuable type-strain genomes for metagenomic binning, comparative biology and taxonomic classification.</title>
        <authorList>
            <person name="Goeker M."/>
        </authorList>
    </citation>
    <scope>NUCLEOTIDE SEQUENCE [LARGE SCALE GENOMIC DNA]</scope>
    <source>
        <strain evidence="4 5">DSM 44952</strain>
    </source>
</reference>
<feature type="domain" description="HTH tetR-type" evidence="3">
    <location>
        <begin position="15"/>
        <end position="75"/>
    </location>
</feature>
<feature type="DNA-binding region" description="H-T-H motif" evidence="2">
    <location>
        <begin position="38"/>
        <end position="57"/>
    </location>
</feature>
<dbReference type="GO" id="GO:0000976">
    <property type="term" value="F:transcription cis-regulatory region binding"/>
    <property type="evidence" value="ECO:0007669"/>
    <property type="project" value="TreeGrafter"/>
</dbReference>
<dbReference type="Gene3D" id="1.10.357.10">
    <property type="entry name" value="Tetracycline Repressor, domain 2"/>
    <property type="match status" value="1"/>
</dbReference>
<organism evidence="4 5">
    <name type="scientific">Nocardia mexicana</name>
    <dbReference type="NCBI Taxonomy" id="279262"/>
    <lineage>
        <taxon>Bacteria</taxon>
        <taxon>Bacillati</taxon>
        <taxon>Actinomycetota</taxon>
        <taxon>Actinomycetes</taxon>
        <taxon>Mycobacteriales</taxon>
        <taxon>Nocardiaceae</taxon>
        <taxon>Nocardia</taxon>
    </lineage>
</organism>
<dbReference type="PROSITE" id="PS50977">
    <property type="entry name" value="HTH_TETR_2"/>
    <property type="match status" value="1"/>
</dbReference>
<dbReference type="PANTHER" id="PTHR30055">
    <property type="entry name" value="HTH-TYPE TRANSCRIPTIONAL REGULATOR RUTR"/>
    <property type="match status" value="1"/>
</dbReference>
<dbReference type="EMBL" id="QQAZ01000004">
    <property type="protein sequence ID" value="RDI51543.1"/>
    <property type="molecule type" value="Genomic_DNA"/>
</dbReference>
<dbReference type="Proteomes" id="UP000255355">
    <property type="component" value="Unassembled WGS sequence"/>
</dbReference>
<keyword evidence="5" id="KW-1185">Reference proteome</keyword>
<comment type="caution">
    <text evidence="4">The sequence shown here is derived from an EMBL/GenBank/DDBJ whole genome shotgun (WGS) entry which is preliminary data.</text>
</comment>
<dbReference type="PANTHER" id="PTHR30055:SF226">
    <property type="entry name" value="HTH-TYPE TRANSCRIPTIONAL REGULATOR PKSA"/>
    <property type="match status" value="1"/>
</dbReference>
<name>A0A370H592_9NOCA</name>
<dbReference type="AlphaFoldDB" id="A0A370H592"/>
<evidence type="ECO:0000313" key="5">
    <source>
        <dbReference type="Proteomes" id="UP000255355"/>
    </source>
</evidence>
<proteinExistence type="predicted"/>
<keyword evidence="1 2" id="KW-0238">DNA-binding</keyword>